<accession>X6M5C7</accession>
<feature type="region of interest" description="Disordered" evidence="1">
    <location>
        <begin position="379"/>
        <end position="398"/>
    </location>
</feature>
<feature type="compositionally biased region" description="Polar residues" evidence="1">
    <location>
        <begin position="51"/>
        <end position="79"/>
    </location>
</feature>
<evidence type="ECO:0000256" key="1">
    <source>
        <dbReference type="SAM" id="MobiDB-lite"/>
    </source>
</evidence>
<feature type="region of interest" description="Disordered" evidence="1">
    <location>
        <begin position="45"/>
        <end position="180"/>
    </location>
</feature>
<name>X6M5C7_RETFI</name>
<comment type="caution">
    <text evidence="2">The sequence shown here is derived from an EMBL/GenBank/DDBJ whole genome shotgun (WGS) entry which is preliminary data.</text>
</comment>
<feature type="compositionally biased region" description="Polar residues" evidence="1">
    <location>
        <begin position="379"/>
        <end position="393"/>
    </location>
</feature>
<proteinExistence type="predicted"/>
<feature type="region of interest" description="Disordered" evidence="1">
    <location>
        <begin position="331"/>
        <end position="355"/>
    </location>
</feature>
<dbReference type="EMBL" id="ASPP01024810">
    <property type="protein sequence ID" value="ETO08672.1"/>
    <property type="molecule type" value="Genomic_DNA"/>
</dbReference>
<dbReference type="Proteomes" id="UP000023152">
    <property type="component" value="Unassembled WGS sequence"/>
</dbReference>
<feature type="compositionally biased region" description="Basic and acidic residues" evidence="1">
    <location>
        <begin position="122"/>
        <end position="133"/>
    </location>
</feature>
<evidence type="ECO:0000313" key="3">
    <source>
        <dbReference type="Proteomes" id="UP000023152"/>
    </source>
</evidence>
<sequence length="448" mass="49763">MKPILPILRREYDEATLMSLSNQIDSSNSNGRDFFDPIAFKAKENEELQLLPQSGSDTADSNTRSTVMSLHDSNTQNGRSNRDTDTEHERDMSSKKERVESFDEPKDGHEEEEEEEEEEEKEVDKMSRAKTNDKPTPSIRPSADTNSSDWNSDQSNTHPANPKHQQKLSHVNQPNLSNPYSVSTTATMDRMNSAEIARLKLRKDGEHSVQYDSDSYAGSVQASQVAPSHNLIHSPAVESNLSQTLQDQNSEKVLFCHPVLFCFFFLFFIASKSLFCLFATSVDSNFVMVDIDGTTQASNKPSNIATVRNSWTVQSNSVVSNPAGLMLRQDSLGTTTSGHNANPPNNHNKVSADNSNGIAYNQHVKNNHTPASLVGTVTTTKKPNIKMTNPSTTAKHRHVNVAEAADNEKQDQESIASPKIREPLSLYQLSQLAIVQDDKKGNEQRNEC</sequence>
<feature type="compositionally biased region" description="Polar residues" evidence="1">
    <location>
        <begin position="143"/>
        <end position="159"/>
    </location>
</feature>
<feature type="compositionally biased region" description="Acidic residues" evidence="1">
    <location>
        <begin position="110"/>
        <end position="121"/>
    </location>
</feature>
<protein>
    <submittedName>
        <fullName evidence="2">Uncharacterized protein</fullName>
    </submittedName>
</protein>
<evidence type="ECO:0000313" key="2">
    <source>
        <dbReference type="EMBL" id="ETO08672.1"/>
    </source>
</evidence>
<gene>
    <name evidence="2" type="ORF">RFI_28714</name>
</gene>
<organism evidence="2 3">
    <name type="scientific">Reticulomyxa filosa</name>
    <dbReference type="NCBI Taxonomy" id="46433"/>
    <lineage>
        <taxon>Eukaryota</taxon>
        <taxon>Sar</taxon>
        <taxon>Rhizaria</taxon>
        <taxon>Retaria</taxon>
        <taxon>Foraminifera</taxon>
        <taxon>Monothalamids</taxon>
        <taxon>Reticulomyxidae</taxon>
        <taxon>Reticulomyxa</taxon>
    </lineage>
</organism>
<reference evidence="2 3" key="1">
    <citation type="journal article" date="2013" name="Curr. Biol.">
        <title>The Genome of the Foraminiferan Reticulomyxa filosa.</title>
        <authorList>
            <person name="Glockner G."/>
            <person name="Hulsmann N."/>
            <person name="Schleicher M."/>
            <person name="Noegel A.A."/>
            <person name="Eichinger L."/>
            <person name="Gallinger C."/>
            <person name="Pawlowski J."/>
            <person name="Sierra R."/>
            <person name="Euteneuer U."/>
            <person name="Pillet L."/>
            <person name="Moustafa A."/>
            <person name="Platzer M."/>
            <person name="Groth M."/>
            <person name="Szafranski K."/>
            <person name="Schliwa M."/>
        </authorList>
    </citation>
    <scope>NUCLEOTIDE SEQUENCE [LARGE SCALE GENOMIC DNA]</scope>
</reference>
<feature type="compositionally biased region" description="Polar residues" evidence="1">
    <location>
        <begin position="168"/>
        <end position="180"/>
    </location>
</feature>
<keyword evidence="3" id="KW-1185">Reference proteome</keyword>
<dbReference type="AlphaFoldDB" id="X6M5C7"/>
<feature type="compositionally biased region" description="Basic and acidic residues" evidence="1">
    <location>
        <begin position="80"/>
        <end position="109"/>
    </location>
</feature>